<dbReference type="Proteomes" id="UP000253868">
    <property type="component" value="Chromosome"/>
</dbReference>
<evidence type="ECO:0000313" key="4">
    <source>
        <dbReference type="Proteomes" id="UP000253868"/>
    </source>
</evidence>
<sequence length="282" mass="29040">MNRHDEEDPYGKSTPDWGALADASAARSRRRRWLLAGSGVLATGAIAALVATSVVSVGNQDANAASGRGANNLPPVAELPSETAEPEPNFSSVAPPPPPNPKDYVSSADKDKAPLTVESLFPGAKLTAVDRVYQKGATTTTTNCAAAAQGALGSILASNSCDQVIRATYRKDGVAVTVGVAVFAKEAQALKAKDQAEGGIASLSGAGVTTFCRAPSVCRKTTNSYGRYVYFTVGGFISGQNVTNADKDVFTAGDDVAEFTFQQILARGQAQASAAATRPVDP</sequence>
<keyword evidence="2" id="KW-0472">Membrane</keyword>
<accession>A0A345HNK8</accession>
<keyword evidence="2" id="KW-1133">Transmembrane helix</keyword>
<feature type="region of interest" description="Disordered" evidence="1">
    <location>
        <begin position="1"/>
        <end position="23"/>
    </location>
</feature>
<evidence type="ECO:0000256" key="2">
    <source>
        <dbReference type="SAM" id="Phobius"/>
    </source>
</evidence>
<protein>
    <submittedName>
        <fullName evidence="3">Uncharacterized protein</fullName>
    </submittedName>
</protein>
<dbReference type="AlphaFoldDB" id="A0A345HNK8"/>
<keyword evidence="4" id="KW-1185">Reference proteome</keyword>
<organism evidence="3 4">
    <name type="scientific">Streptomyces paludis</name>
    <dbReference type="NCBI Taxonomy" id="2282738"/>
    <lineage>
        <taxon>Bacteria</taxon>
        <taxon>Bacillati</taxon>
        <taxon>Actinomycetota</taxon>
        <taxon>Actinomycetes</taxon>
        <taxon>Kitasatosporales</taxon>
        <taxon>Streptomycetaceae</taxon>
        <taxon>Streptomyces</taxon>
    </lineage>
</organism>
<evidence type="ECO:0000256" key="1">
    <source>
        <dbReference type="SAM" id="MobiDB-lite"/>
    </source>
</evidence>
<evidence type="ECO:0000313" key="3">
    <source>
        <dbReference type="EMBL" id="AXG78282.1"/>
    </source>
</evidence>
<dbReference type="RefSeq" id="WP_114659646.1">
    <property type="nucleotide sequence ID" value="NZ_CP031194.1"/>
</dbReference>
<keyword evidence="2" id="KW-0812">Transmembrane</keyword>
<gene>
    <name evidence="3" type="ORF">DVK44_11830</name>
</gene>
<feature type="region of interest" description="Disordered" evidence="1">
    <location>
        <begin position="63"/>
        <end position="108"/>
    </location>
</feature>
<dbReference type="EMBL" id="CP031194">
    <property type="protein sequence ID" value="AXG78282.1"/>
    <property type="molecule type" value="Genomic_DNA"/>
</dbReference>
<feature type="transmembrane region" description="Helical" evidence="2">
    <location>
        <begin position="33"/>
        <end position="55"/>
    </location>
</feature>
<feature type="compositionally biased region" description="Basic and acidic residues" evidence="1">
    <location>
        <begin position="1"/>
        <end position="10"/>
    </location>
</feature>
<dbReference type="KEGG" id="spad:DVK44_11830"/>
<reference evidence="4" key="1">
    <citation type="submission" date="2018-07" db="EMBL/GenBank/DDBJ databases">
        <authorList>
            <person name="Zhao J."/>
        </authorList>
    </citation>
    <scope>NUCLEOTIDE SEQUENCE [LARGE SCALE GENOMIC DNA]</scope>
    <source>
        <strain evidence="4">GSSD-12</strain>
    </source>
</reference>
<dbReference type="OrthoDB" id="3874183at2"/>
<name>A0A345HNK8_9ACTN</name>
<proteinExistence type="predicted"/>